<dbReference type="Pfam" id="PF14365">
    <property type="entry name" value="Neprosin_AP"/>
    <property type="match status" value="1"/>
</dbReference>
<dbReference type="GeneID" id="123452309"/>
<evidence type="ECO:0000313" key="4">
    <source>
        <dbReference type="Proteomes" id="UP000011116"/>
    </source>
</evidence>
<dbReference type="EnsemblPlants" id="HORVU.MOREX.r3.5HG0511690.1">
    <property type="protein sequence ID" value="HORVU.MOREX.r3.5HG0511690.1"/>
    <property type="gene ID" value="HORVU.MOREX.r3.5HG0511690"/>
</dbReference>
<dbReference type="AlphaFoldDB" id="A0A8I6XWL1"/>
<dbReference type="KEGG" id="hvg:123452309"/>
<feature type="chain" id="PRO_5035295164" description="Neprosin PEP catalytic domain-containing protein" evidence="1">
    <location>
        <begin position="24"/>
        <end position="400"/>
    </location>
</feature>
<dbReference type="InterPro" id="IPR053168">
    <property type="entry name" value="Glutamic_endopeptidase"/>
</dbReference>
<dbReference type="PROSITE" id="PS52045">
    <property type="entry name" value="NEPROSIN_PEP_CD"/>
    <property type="match status" value="1"/>
</dbReference>
<reference evidence="4" key="1">
    <citation type="journal article" date="2012" name="Nature">
        <title>A physical, genetic and functional sequence assembly of the barley genome.</title>
        <authorList>
            <consortium name="The International Barley Genome Sequencing Consortium"/>
            <person name="Mayer K.F."/>
            <person name="Waugh R."/>
            <person name="Brown J.W."/>
            <person name="Schulman A."/>
            <person name="Langridge P."/>
            <person name="Platzer M."/>
            <person name="Fincher G.B."/>
            <person name="Muehlbauer G.J."/>
            <person name="Sato K."/>
            <person name="Close T.J."/>
            <person name="Wise R.P."/>
            <person name="Stein N."/>
        </authorList>
    </citation>
    <scope>NUCLEOTIDE SEQUENCE [LARGE SCALE GENOMIC DNA]</scope>
    <source>
        <strain evidence="4">cv. Morex</strain>
    </source>
</reference>
<dbReference type="Gramene" id="HORVU.MOREX.r2.5HG0425030.1">
    <property type="protein sequence ID" value="HORVU.MOREX.r2.5HG0425030.1"/>
    <property type="gene ID" value="HORVU.MOREX.r2.5HG0425030"/>
</dbReference>
<dbReference type="InterPro" id="IPR025521">
    <property type="entry name" value="Neprosin_propep"/>
</dbReference>
<dbReference type="Pfam" id="PF03080">
    <property type="entry name" value="Neprosin"/>
    <property type="match status" value="1"/>
</dbReference>
<sequence length="400" mass="44144">MSLLSLSLALFVVSRLLPTCIHGLHVEPNDIIKTIESECGDIIDCVDIYKQPSLKNPLLRDHKIQFKPTKEPPKIVHKLKGRNYSLPEQTWRRSGSCPEGTIPIRRKPIAIDDDVANRSLRFFSYVHPTDESVQDEGNGKVEIAAAYAVNGPYHGASAAIPIWKVQVEPNEFSKNYLRIASPHERQFVPIPGTDPPDIKNQIAVGMAVYPSVLGDDNPRLYIYATNDGGVNSHCLNHDCGFIQTNKQFALGTKFRDSESKVGGDLYFVSVALYRQTGPAVWWLSINEVAIGYFDSSFFPMPFIESFHNQMGGRVLDTRPGGRHTMTRMGSGMYGSAGANNAASIAYYLGINNDGGDQVDDPVNNIVTNHKCYDVKDLGPDLHHPGNDVAYGGPGGYYCDQ</sequence>
<dbReference type="PANTHER" id="PTHR31589">
    <property type="entry name" value="PROTEIN, PUTATIVE (DUF239)-RELATED-RELATED"/>
    <property type="match status" value="1"/>
</dbReference>
<feature type="signal peptide" evidence="1">
    <location>
        <begin position="1"/>
        <end position="23"/>
    </location>
</feature>
<proteinExistence type="predicted"/>
<dbReference type="RefSeq" id="XP_044984886.1">
    <property type="nucleotide sequence ID" value="XM_045128951.1"/>
</dbReference>
<reference evidence="3" key="3">
    <citation type="submission" date="2022-01" db="UniProtKB">
        <authorList>
            <consortium name="EnsemblPlants"/>
        </authorList>
    </citation>
    <scope>IDENTIFICATION</scope>
    <source>
        <strain evidence="3">subsp. vulgare</strain>
    </source>
</reference>
<feature type="domain" description="Neprosin PEP catalytic" evidence="2">
    <location>
        <begin position="134"/>
        <end position="399"/>
    </location>
</feature>
<dbReference type="SMR" id="A0A8I6XWL1"/>
<keyword evidence="4" id="KW-1185">Reference proteome</keyword>
<protein>
    <recommendedName>
        <fullName evidence="2">Neprosin PEP catalytic domain-containing protein</fullName>
    </recommendedName>
</protein>
<dbReference type="OrthoDB" id="660363at2759"/>
<dbReference type="PANTHER" id="PTHR31589:SF255">
    <property type="entry name" value="NEPROSIN DOMAIN-CONTAINING PROTEIN"/>
    <property type="match status" value="1"/>
</dbReference>
<dbReference type="Gramene" id="HORVU.MOREX.r3.5HG0511690.1">
    <property type="protein sequence ID" value="HORVU.MOREX.r3.5HG0511690.1"/>
    <property type="gene ID" value="HORVU.MOREX.r3.5HG0511690"/>
</dbReference>
<name>A0A8I6XWL1_HORVV</name>
<dbReference type="Proteomes" id="UP000011116">
    <property type="component" value="Chromosome 5H"/>
</dbReference>
<evidence type="ECO:0000313" key="3">
    <source>
        <dbReference type="EnsemblPlants" id="HORVU.MOREX.r3.5HG0511690.1"/>
    </source>
</evidence>
<evidence type="ECO:0000256" key="1">
    <source>
        <dbReference type="SAM" id="SignalP"/>
    </source>
</evidence>
<organism evidence="3 4">
    <name type="scientific">Hordeum vulgare subsp. vulgare</name>
    <name type="common">Domesticated barley</name>
    <dbReference type="NCBI Taxonomy" id="112509"/>
    <lineage>
        <taxon>Eukaryota</taxon>
        <taxon>Viridiplantae</taxon>
        <taxon>Streptophyta</taxon>
        <taxon>Embryophyta</taxon>
        <taxon>Tracheophyta</taxon>
        <taxon>Spermatophyta</taxon>
        <taxon>Magnoliopsida</taxon>
        <taxon>Liliopsida</taxon>
        <taxon>Poales</taxon>
        <taxon>Poaceae</taxon>
        <taxon>BOP clade</taxon>
        <taxon>Pooideae</taxon>
        <taxon>Triticodae</taxon>
        <taxon>Triticeae</taxon>
        <taxon>Hordeinae</taxon>
        <taxon>Hordeum</taxon>
    </lineage>
</organism>
<dbReference type="InterPro" id="IPR004314">
    <property type="entry name" value="Neprosin"/>
</dbReference>
<accession>A0A8I6XWL1</accession>
<gene>
    <name evidence="3" type="primary">LOC123452309</name>
</gene>
<evidence type="ECO:0000259" key="2">
    <source>
        <dbReference type="PROSITE" id="PS52045"/>
    </source>
</evidence>
<reference evidence="3" key="2">
    <citation type="submission" date="2020-10" db="EMBL/GenBank/DDBJ databases">
        <authorList>
            <person name="Scholz U."/>
            <person name="Mascher M."/>
            <person name="Fiebig A."/>
        </authorList>
    </citation>
    <scope>NUCLEOTIDE SEQUENCE [LARGE SCALE GENOMIC DNA]</scope>
    <source>
        <strain evidence="3">cv. Morex</strain>
    </source>
</reference>
<keyword evidence="1" id="KW-0732">Signal</keyword>